<dbReference type="AlphaFoldDB" id="A0AAV7MRR4"/>
<dbReference type="EMBL" id="JANPWB010000013">
    <property type="protein sequence ID" value="KAJ1106441.1"/>
    <property type="molecule type" value="Genomic_DNA"/>
</dbReference>
<reference evidence="1" key="1">
    <citation type="journal article" date="2022" name="bioRxiv">
        <title>Sequencing and chromosome-scale assembly of the giantPleurodeles waltlgenome.</title>
        <authorList>
            <person name="Brown T."/>
            <person name="Elewa A."/>
            <person name="Iarovenko S."/>
            <person name="Subramanian E."/>
            <person name="Araus A.J."/>
            <person name="Petzold A."/>
            <person name="Susuki M."/>
            <person name="Suzuki K.-i.T."/>
            <person name="Hayashi T."/>
            <person name="Toyoda A."/>
            <person name="Oliveira C."/>
            <person name="Osipova E."/>
            <person name="Leigh N.D."/>
            <person name="Simon A."/>
            <person name="Yun M.H."/>
        </authorList>
    </citation>
    <scope>NUCLEOTIDE SEQUENCE</scope>
    <source>
        <strain evidence="1">20211129_DDA</strain>
        <tissue evidence="1">Liver</tissue>
    </source>
</reference>
<dbReference type="Gene3D" id="1.10.287.3160">
    <property type="match status" value="1"/>
</dbReference>
<accession>A0AAV7MRR4</accession>
<comment type="caution">
    <text evidence="1">The sequence shown here is derived from an EMBL/GenBank/DDBJ whole genome shotgun (WGS) entry which is preliminary data.</text>
</comment>
<protein>
    <submittedName>
        <fullName evidence="1">Uncharacterized protein</fullName>
    </submittedName>
</protein>
<evidence type="ECO:0000313" key="2">
    <source>
        <dbReference type="Proteomes" id="UP001066276"/>
    </source>
</evidence>
<sequence length="101" mass="10736">MYEEVPVPDFVDCRVEASLKKCFSGLNLAIGATISAVFASQSLIKDFNSLTLALQEGVECSSLFATMETQATFLVYVSCDVLKASASAKASSVLAQRCVSL</sequence>
<organism evidence="1 2">
    <name type="scientific">Pleurodeles waltl</name>
    <name type="common">Iberian ribbed newt</name>
    <dbReference type="NCBI Taxonomy" id="8319"/>
    <lineage>
        <taxon>Eukaryota</taxon>
        <taxon>Metazoa</taxon>
        <taxon>Chordata</taxon>
        <taxon>Craniata</taxon>
        <taxon>Vertebrata</taxon>
        <taxon>Euteleostomi</taxon>
        <taxon>Amphibia</taxon>
        <taxon>Batrachia</taxon>
        <taxon>Caudata</taxon>
        <taxon>Salamandroidea</taxon>
        <taxon>Salamandridae</taxon>
        <taxon>Pleurodelinae</taxon>
        <taxon>Pleurodeles</taxon>
    </lineage>
</organism>
<gene>
    <name evidence="1" type="ORF">NDU88_003842</name>
</gene>
<evidence type="ECO:0000313" key="1">
    <source>
        <dbReference type="EMBL" id="KAJ1106441.1"/>
    </source>
</evidence>
<dbReference type="Proteomes" id="UP001066276">
    <property type="component" value="Chromosome 9"/>
</dbReference>
<name>A0AAV7MRR4_PLEWA</name>
<keyword evidence="2" id="KW-1185">Reference proteome</keyword>
<proteinExistence type="predicted"/>